<gene>
    <name evidence="1" type="ORF">A4U43_C02F16920</name>
</gene>
<dbReference type="Proteomes" id="UP000243459">
    <property type="component" value="Chromosome 2"/>
</dbReference>
<reference evidence="2" key="1">
    <citation type="journal article" date="2017" name="Nat. Commun.">
        <title>The asparagus genome sheds light on the origin and evolution of a young Y chromosome.</title>
        <authorList>
            <person name="Harkess A."/>
            <person name="Zhou J."/>
            <person name="Xu C."/>
            <person name="Bowers J.E."/>
            <person name="Van der Hulst R."/>
            <person name="Ayyampalayam S."/>
            <person name="Mercati F."/>
            <person name="Riccardi P."/>
            <person name="McKain M.R."/>
            <person name="Kakrana A."/>
            <person name="Tang H."/>
            <person name="Ray J."/>
            <person name="Groenendijk J."/>
            <person name="Arikit S."/>
            <person name="Mathioni S.M."/>
            <person name="Nakano M."/>
            <person name="Shan H."/>
            <person name="Telgmann-Rauber A."/>
            <person name="Kanno A."/>
            <person name="Yue Z."/>
            <person name="Chen H."/>
            <person name="Li W."/>
            <person name="Chen Y."/>
            <person name="Xu X."/>
            <person name="Zhang Y."/>
            <person name="Luo S."/>
            <person name="Chen H."/>
            <person name="Gao J."/>
            <person name="Mao Z."/>
            <person name="Pires J.C."/>
            <person name="Luo M."/>
            <person name="Kudrna D."/>
            <person name="Wing R.A."/>
            <person name="Meyers B.C."/>
            <person name="Yi K."/>
            <person name="Kong H."/>
            <person name="Lavrijsen P."/>
            <person name="Sunseri F."/>
            <person name="Falavigna A."/>
            <person name="Ye Y."/>
            <person name="Leebens-Mack J.H."/>
            <person name="Chen G."/>
        </authorList>
    </citation>
    <scope>NUCLEOTIDE SEQUENCE [LARGE SCALE GENOMIC DNA]</scope>
    <source>
        <strain evidence="2">cv. DH0086</strain>
    </source>
</reference>
<keyword evidence="2" id="KW-1185">Reference proteome</keyword>
<sequence length="143" mass="16374">MLGADLESEVKLFLVPVCRYAMWQQECRRRDIEDKESLIACLDLRYRQLQSNMESIVSSIFLGTIPRVEGESTLVGLRIQSETVEGDLTREKHNLLLLLQEDAAANDSFAVRVRQEAEEKARAMRAEQIAEVRAKLASFKFLE</sequence>
<protein>
    <submittedName>
        <fullName evidence="1">Uncharacterized protein</fullName>
    </submittedName>
</protein>
<name>A0A5P1FJP3_ASPOF</name>
<evidence type="ECO:0000313" key="2">
    <source>
        <dbReference type="Proteomes" id="UP000243459"/>
    </source>
</evidence>
<proteinExistence type="predicted"/>
<accession>A0A5P1FJP3</accession>
<organism evidence="1 2">
    <name type="scientific">Asparagus officinalis</name>
    <name type="common">Garden asparagus</name>
    <dbReference type="NCBI Taxonomy" id="4686"/>
    <lineage>
        <taxon>Eukaryota</taxon>
        <taxon>Viridiplantae</taxon>
        <taxon>Streptophyta</taxon>
        <taxon>Embryophyta</taxon>
        <taxon>Tracheophyta</taxon>
        <taxon>Spermatophyta</taxon>
        <taxon>Magnoliopsida</taxon>
        <taxon>Liliopsida</taxon>
        <taxon>Asparagales</taxon>
        <taxon>Asparagaceae</taxon>
        <taxon>Asparagoideae</taxon>
        <taxon>Asparagus</taxon>
    </lineage>
</organism>
<dbReference type="AlphaFoldDB" id="A0A5P1FJP3"/>
<dbReference type="Gramene" id="ONK78304">
    <property type="protein sequence ID" value="ONK78304"/>
    <property type="gene ID" value="A4U43_C02F16920"/>
</dbReference>
<dbReference type="EMBL" id="CM007382">
    <property type="protein sequence ID" value="ONK78304.1"/>
    <property type="molecule type" value="Genomic_DNA"/>
</dbReference>
<evidence type="ECO:0000313" key="1">
    <source>
        <dbReference type="EMBL" id="ONK78304.1"/>
    </source>
</evidence>